<dbReference type="AlphaFoldDB" id="A0A1I6UME8"/>
<dbReference type="Gene3D" id="2.130.10.10">
    <property type="entry name" value="YVTN repeat-like/Quinoprotein amine dehydrogenase"/>
    <property type="match status" value="1"/>
</dbReference>
<dbReference type="Pfam" id="PF26550">
    <property type="entry name" value="Tricorn_2nd"/>
    <property type="match status" value="1"/>
</dbReference>
<dbReference type="CDD" id="cd10828">
    <property type="entry name" value="cpPDZ_Tricorn-protease"/>
    <property type="match status" value="1"/>
</dbReference>
<evidence type="ECO:0000259" key="9">
    <source>
        <dbReference type="Pfam" id="PF14684"/>
    </source>
</evidence>
<keyword evidence="3" id="KW-0963">Cytoplasm</keyword>
<dbReference type="Gene3D" id="3.90.226.10">
    <property type="entry name" value="2-enoyl-CoA Hydratase, Chain A, domain 1"/>
    <property type="match status" value="1"/>
</dbReference>
<name>A0A1I6UME8_9ACTN</name>
<dbReference type="Gene3D" id="3.30.750.44">
    <property type="match status" value="1"/>
</dbReference>
<evidence type="ECO:0000313" key="12">
    <source>
        <dbReference type="Proteomes" id="UP000198873"/>
    </source>
</evidence>
<dbReference type="STRING" id="1176198.SAMN05444716_10610"/>
<dbReference type="InterPro" id="IPR029045">
    <property type="entry name" value="ClpP/crotonase-like_dom_sf"/>
</dbReference>
<feature type="compositionally biased region" description="Basic residues" evidence="7">
    <location>
        <begin position="951"/>
        <end position="962"/>
    </location>
</feature>
<feature type="compositionally biased region" description="Basic residues" evidence="7">
    <location>
        <begin position="989"/>
        <end position="1002"/>
    </location>
</feature>
<dbReference type="Pfam" id="PF03572">
    <property type="entry name" value="Peptidase_S41"/>
    <property type="match status" value="1"/>
</dbReference>
<feature type="region of interest" description="Disordered" evidence="7">
    <location>
        <begin position="933"/>
        <end position="1149"/>
    </location>
</feature>
<reference evidence="12" key="1">
    <citation type="submission" date="2016-10" db="EMBL/GenBank/DDBJ databases">
        <authorList>
            <person name="Varghese N."/>
            <person name="Submissions S."/>
        </authorList>
    </citation>
    <scope>NUCLEOTIDE SEQUENCE [LARGE SCALE GENOMIC DNA]</scope>
    <source>
        <strain evidence="12">CGMCC 4.7047</strain>
    </source>
</reference>
<evidence type="ECO:0000256" key="2">
    <source>
        <dbReference type="ARBA" id="ARBA00008524"/>
    </source>
</evidence>
<feature type="compositionally biased region" description="Basic residues" evidence="7">
    <location>
        <begin position="1010"/>
        <end position="1027"/>
    </location>
</feature>
<evidence type="ECO:0000256" key="6">
    <source>
        <dbReference type="ARBA" id="ARBA00022825"/>
    </source>
</evidence>
<evidence type="ECO:0000256" key="7">
    <source>
        <dbReference type="SAM" id="MobiDB-lite"/>
    </source>
</evidence>
<dbReference type="PANTHER" id="PTHR43253">
    <property type="entry name" value="TRICORN PROTEASE HOMOLOG 2-RELATED"/>
    <property type="match status" value="1"/>
</dbReference>
<keyword evidence="6" id="KW-0720">Serine protease</keyword>
<dbReference type="EMBL" id="FPAB01000006">
    <property type="protein sequence ID" value="SFT02544.1"/>
    <property type="molecule type" value="Genomic_DNA"/>
</dbReference>
<dbReference type="InterPro" id="IPR015943">
    <property type="entry name" value="WD40/YVTN_repeat-like_dom_sf"/>
</dbReference>
<protein>
    <submittedName>
        <fullName evidence="11">Tricorn protease</fullName>
    </submittedName>
</protein>
<feature type="domain" description="Tail specific protease" evidence="8">
    <location>
        <begin position="853"/>
        <end position="910"/>
    </location>
</feature>
<dbReference type="InterPro" id="IPR028204">
    <property type="entry name" value="Tricorn_C1"/>
</dbReference>
<evidence type="ECO:0000313" key="11">
    <source>
        <dbReference type="EMBL" id="SFT02544.1"/>
    </source>
</evidence>
<dbReference type="GO" id="GO:0008236">
    <property type="term" value="F:serine-type peptidase activity"/>
    <property type="evidence" value="ECO:0007669"/>
    <property type="project" value="UniProtKB-KW"/>
</dbReference>
<evidence type="ECO:0000259" key="10">
    <source>
        <dbReference type="Pfam" id="PF14685"/>
    </source>
</evidence>
<feature type="compositionally biased region" description="Low complexity" evidence="7">
    <location>
        <begin position="1133"/>
        <end position="1142"/>
    </location>
</feature>
<feature type="domain" description="Tricorn protease C1" evidence="9">
    <location>
        <begin position="658"/>
        <end position="716"/>
    </location>
</feature>
<dbReference type="Gene3D" id="2.120.10.60">
    <property type="entry name" value="Tricorn protease N-terminal domain"/>
    <property type="match status" value="1"/>
</dbReference>
<feature type="compositionally biased region" description="Basic residues" evidence="7">
    <location>
        <begin position="1103"/>
        <end position="1126"/>
    </location>
</feature>
<keyword evidence="12" id="KW-1185">Reference proteome</keyword>
<proteinExistence type="inferred from homology"/>
<comment type="similarity">
    <text evidence="2">Belongs to the peptidase S41B family.</text>
</comment>
<gene>
    <name evidence="11" type="ORF">SAMN05444716_10610</name>
</gene>
<dbReference type="Pfam" id="PF26549">
    <property type="entry name" value="Tricorn_N"/>
    <property type="match status" value="1"/>
</dbReference>
<organism evidence="11 12">
    <name type="scientific">Streptomyces harbinensis</name>
    <dbReference type="NCBI Taxonomy" id="1176198"/>
    <lineage>
        <taxon>Bacteria</taxon>
        <taxon>Bacillati</taxon>
        <taxon>Actinomycetota</taxon>
        <taxon>Actinomycetes</taxon>
        <taxon>Kitasatosporales</taxon>
        <taxon>Streptomycetaceae</taxon>
        <taxon>Streptomyces</taxon>
    </lineage>
</organism>
<dbReference type="Pfam" id="PF14685">
    <property type="entry name" value="PDZ_Tricorn"/>
    <property type="match status" value="1"/>
</dbReference>
<dbReference type="InterPro" id="IPR005151">
    <property type="entry name" value="Tail-specific_protease"/>
</dbReference>
<dbReference type="PANTHER" id="PTHR43253:SF1">
    <property type="entry name" value="TRICORN PROTEASE HOMOLOG 2-RELATED"/>
    <property type="match status" value="1"/>
</dbReference>
<evidence type="ECO:0000256" key="5">
    <source>
        <dbReference type="ARBA" id="ARBA00022801"/>
    </source>
</evidence>
<dbReference type="InterPro" id="IPR036034">
    <property type="entry name" value="PDZ_sf"/>
</dbReference>
<dbReference type="Proteomes" id="UP000198873">
    <property type="component" value="Unassembled WGS sequence"/>
</dbReference>
<keyword evidence="4 11" id="KW-0645">Protease</keyword>
<evidence type="ECO:0000256" key="1">
    <source>
        <dbReference type="ARBA" id="ARBA00004496"/>
    </source>
</evidence>
<dbReference type="GO" id="GO:0005737">
    <property type="term" value="C:cytoplasm"/>
    <property type="evidence" value="ECO:0007669"/>
    <property type="project" value="UniProtKB-SubCell"/>
</dbReference>
<evidence type="ECO:0000256" key="4">
    <source>
        <dbReference type="ARBA" id="ARBA00022670"/>
    </source>
</evidence>
<feature type="domain" description="Tricorn protease PDZ" evidence="10">
    <location>
        <begin position="735"/>
        <end position="820"/>
    </location>
</feature>
<evidence type="ECO:0000259" key="8">
    <source>
        <dbReference type="Pfam" id="PF03572"/>
    </source>
</evidence>
<feature type="compositionally biased region" description="Low complexity" evidence="7">
    <location>
        <begin position="1047"/>
        <end position="1071"/>
    </location>
</feature>
<keyword evidence="5" id="KW-0378">Hydrolase</keyword>
<feature type="compositionally biased region" description="Basic and acidic residues" evidence="7">
    <location>
        <begin position="973"/>
        <end position="988"/>
    </location>
</feature>
<feature type="compositionally biased region" description="Low complexity" evidence="7">
    <location>
        <begin position="933"/>
        <end position="950"/>
    </location>
</feature>
<evidence type="ECO:0000256" key="3">
    <source>
        <dbReference type="ARBA" id="ARBA00022490"/>
    </source>
</evidence>
<dbReference type="Gene3D" id="2.30.42.10">
    <property type="match status" value="1"/>
</dbReference>
<dbReference type="Pfam" id="PF14684">
    <property type="entry name" value="Tricorn_C1"/>
    <property type="match status" value="1"/>
</dbReference>
<dbReference type="InterPro" id="IPR012393">
    <property type="entry name" value="Tricorn_protease"/>
</dbReference>
<dbReference type="InterPro" id="IPR029414">
    <property type="entry name" value="Tricorn_PDZ"/>
</dbReference>
<comment type="subcellular location">
    <subcellularLocation>
        <location evidence="1">Cytoplasm</location>
    </subcellularLocation>
</comment>
<dbReference type="GO" id="GO:0006508">
    <property type="term" value="P:proteolysis"/>
    <property type="evidence" value="ECO:0007669"/>
    <property type="project" value="UniProtKB-KW"/>
</dbReference>
<dbReference type="SUPFAM" id="SSF69304">
    <property type="entry name" value="Tricorn protease N-terminal domain"/>
    <property type="match status" value="1"/>
</dbReference>
<accession>A0A1I6UME8</accession>
<dbReference type="SUPFAM" id="SSF52096">
    <property type="entry name" value="ClpP/crotonase"/>
    <property type="match status" value="1"/>
</dbReference>
<dbReference type="CDD" id="cd07562">
    <property type="entry name" value="Peptidase_S41_TRI"/>
    <property type="match status" value="1"/>
</dbReference>
<dbReference type="SUPFAM" id="SSF50156">
    <property type="entry name" value="PDZ domain-like"/>
    <property type="match status" value="1"/>
</dbReference>
<sequence length="1149" mass="123293">MTLPFYARFPHVYGEWVTFVAEDDIWVAPAGGGRARRLTTDHAPASHPRISPDGRHIAWTSRRDGAPEVYVAPFDGGPARRLTWWAHAETQVRRWHGPGEIIALSGTGQPDDRWTWAHAVPLDGGPARTLPHGSVGDVAYGPGGAVLLRTGRMGRNRDAAGWKRYRGGAAGKLWLDPDGGGTFDRVHTGLDGNLEYPQWVGDRIVFLSDHEGTGALYSSHPDGTGLRRHTPLGGAYARHAAGDGTRVVYAAYGELWLLDTLEEGSEPRRLAVTLGGPRTGRRPHHPRAADHLAAAAPDHTGDASLVETRGMLHLLPHGRGPVRALAAEPGVRARLPRFAGGLAVWITDADGADALAVRPVGPEADGTAPALIGSGELGEVHALALAPDAGTAALATHDGRLLLADLASGAVRELARGPHGPIADPVFSPDSGWLAWAHPGPQPLSQLRLARLADDTVIEATPLRFRDYAPAFTRDGRHLAFLSERSFEPAYDSLVFELSFPVAARPHLLTLAADVPSPLGPVPPGPASGEAGTVRVDPEGLHQRVEPFPVPAGRYSGLRACEDGVVWLSHPVTGFEGTFITLGEPPAPHLTLHRFPLTGEDTAAAEEITSGVSAAEVSGDGRRAVLHTGDALRVVPLTPAAGDEHAPDLSRIRLTVDPAAEWRQMYDEAGRLMRQRFWRADLAGVDYTAQLDRYRPLLDRIGSHDDLVDLLWEVQGELGVSHAYVLPAEPPGGQGRLGADLERGEDGRWRVARVLPAEPSDPRARSPLAAPGVAVRAGDTIAAVDGHPVDPVTGPAPLLAGTAGRPVQLTVHPVDGGPPRHPVVVPLSDEQPLRYHDWVAGRRAEVARLSGGRLGYLHIPDMMTGGTSRTESGGGWAQLHRDLRVETERDGLLLDVRGNRGGHTSQLVVMGAPPGRSQGEAGAAGPGLGVPPAARTAYLPGQRPARPAGLARRRVLRLRRRQGERGGQAARPRPGDRRPHLGRADRARRPARAGGRHGRHPALVRVLAGGRHRLRRREPRRGPRHRGGAPPAGLGQWRRSATRRGRTAPARRAGGAARVRTAAGPRARPVASRGTETNAPRRARRWREKPRPTACSARSWPGRCRRPSSARARRRSPSGTSTRRHPPMCWWCRAPTTPTRARWPPPTRG</sequence>
<dbReference type="SUPFAM" id="SSF82171">
    <property type="entry name" value="DPP6 N-terminal domain-like"/>
    <property type="match status" value="1"/>
</dbReference>
<feature type="compositionally biased region" description="Low complexity" evidence="7">
    <location>
        <begin position="1028"/>
        <end position="1039"/>
    </location>
</feature>